<accession>A0A9P4Y483</accession>
<dbReference type="InterPro" id="IPR050432">
    <property type="entry name" value="FAD-linked_Oxidoreductases_BP"/>
</dbReference>
<organism evidence="5 6">
    <name type="scientific">Cryphonectria parasitica (strain ATCC 38755 / EP155)</name>
    <dbReference type="NCBI Taxonomy" id="660469"/>
    <lineage>
        <taxon>Eukaryota</taxon>
        <taxon>Fungi</taxon>
        <taxon>Dikarya</taxon>
        <taxon>Ascomycota</taxon>
        <taxon>Pezizomycotina</taxon>
        <taxon>Sordariomycetes</taxon>
        <taxon>Sordariomycetidae</taxon>
        <taxon>Diaporthales</taxon>
        <taxon>Cryphonectriaceae</taxon>
        <taxon>Cryphonectria-Endothia species complex</taxon>
        <taxon>Cryphonectria</taxon>
    </lineage>
</organism>
<dbReference type="Gene3D" id="3.30.465.10">
    <property type="match status" value="2"/>
</dbReference>
<keyword evidence="2" id="KW-0560">Oxidoreductase</keyword>
<dbReference type="GeneID" id="63835872"/>
<evidence type="ECO:0000313" key="6">
    <source>
        <dbReference type="Proteomes" id="UP000803844"/>
    </source>
</evidence>
<reference evidence="5" key="1">
    <citation type="journal article" date="2020" name="Phytopathology">
        <title>Genome sequence of the chestnut blight fungus Cryphonectria parasitica EP155: A fundamental resource for an archetypical invasive plant pathogen.</title>
        <authorList>
            <person name="Crouch J.A."/>
            <person name="Dawe A."/>
            <person name="Aerts A."/>
            <person name="Barry K."/>
            <person name="Churchill A.C.L."/>
            <person name="Grimwood J."/>
            <person name="Hillman B."/>
            <person name="Milgroom M.G."/>
            <person name="Pangilinan J."/>
            <person name="Smith M."/>
            <person name="Salamov A."/>
            <person name="Schmutz J."/>
            <person name="Yadav J."/>
            <person name="Grigoriev I.V."/>
            <person name="Nuss D."/>
        </authorList>
    </citation>
    <scope>NUCLEOTIDE SEQUENCE</scope>
    <source>
        <strain evidence="5">EP155</strain>
    </source>
</reference>
<evidence type="ECO:0000256" key="3">
    <source>
        <dbReference type="SAM" id="SignalP"/>
    </source>
</evidence>
<dbReference type="InterPro" id="IPR016166">
    <property type="entry name" value="FAD-bd_PCMH"/>
</dbReference>
<feature type="chain" id="PRO_5040511987" evidence="3">
    <location>
        <begin position="24"/>
        <end position="567"/>
    </location>
</feature>
<gene>
    <name evidence="5" type="ORF">M406DRAFT_287530</name>
</gene>
<dbReference type="InterPro" id="IPR006094">
    <property type="entry name" value="Oxid_FAD_bind_N"/>
</dbReference>
<evidence type="ECO:0000313" key="5">
    <source>
        <dbReference type="EMBL" id="KAF3766642.1"/>
    </source>
</evidence>
<comment type="caution">
    <text evidence="5">The sequence shown here is derived from an EMBL/GenBank/DDBJ whole genome shotgun (WGS) entry which is preliminary data.</text>
</comment>
<keyword evidence="6" id="KW-1185">Reference proteome</keyword>
<dbReference type="OrthoDB" id="9983560at2759"/>
<dbReference type="RefSeq" id="XP_040777603.1">
    <property type="nucleotide sequence ID" value="XM_040918743.1"/>
</dbReference>
<dbReference type="PANTHER" id="PTHR13878:SF91">
    <property type="entry name" value="FAD BINDING DOMAIN PROTEIN (AFU_ORTHOLOGUE AFUA_6G12070)-RELATED"/>
    <property type="match status" value="1"/>
</dbReference>
<comment type="similarity">
    <text evidence="1">Belongs to the oxygen-dependent FAD-linked oxidoreductase family.</text>
</comment>
<evidence type="ECO:0000256" key="1">
    <source>
        <dbReference type="ARBA" id="ARBA00005466"/>
    </source>
</evidence>
<keyword evidence="3" id="KW-0732">Signal</keyword>
<evidence type="ECO:0000256" key="2">
    <source>
        <dbReference type="ARBA" id="ARBA00023002"/>
    </source>
</evidence>
<dbReference type="GO" id="GO:0071949">
    <property type="term" value="F:FAD binding"/>
    <property type="evidence" value="ECO:0007669"/>
    <property type="project" value="InterPro"/>
</dbReference>
<dbReference type="PANTHER" id="PTHR13878">
    <property type="entry name" value="GULONOLACTONE OXIDASE"/>
    <property type="match status" value="1"/>
</dbReference>
<dbReference type="SUPFAM" id="SSF56176">
    <property type="entry name" value="FAD-binding/transporter-associated domain-like"/>
    <property type="match status" value="1"/>
</dbReference>
<dbReference type="InterPro" id="IPR012951">
    <property type="entry name" value="BBE"/>
</dbReference>
<name>A0A9P4Y483_CRYP1</name>
<dbReference type="InterPro" id="IPR036318">
    <property type="entry name" value="FAD-bd_PCMH-like_sf"/>
</dbReference>
<feature type="signal peptide" evidence="3">
    <location>
        <begin position="1"/>
        <end position="23"/>
    </location>
</feature>
<dbReference type="GO" id="GO:0016491">
    <property type="term" value="F:oxidoreductase activity"/>
    <property type="evidence" value="ECO:0007669"/>
    <property type="project" value="UniProtKB-KW"/>
</dbReference>
<proteinExistence type="inferred from homology"/>
<feature type="domain" description="FAD-binding PCMH-type" evidence="4">
    <location>
        <begin position="108"/>
        <end position="288"/>
    </location>
</feature>
<protein>
    <submittedName>
        <fullName evidence="5">6-hydroxy-D-nicotine oxidase</fullName>
    </submittedName>
</protein>
<dbReference type="AlphaFoldDB" id="A0A9P4Y483"/>
<dbReference type="Pfam" id="PF01565">
    <property type="entry name" value="FAD_binding_4"/>
    <property type="match status" value="1"/>
</dbReference>
<dbReference type="InterPro" id="IPR016169">
    <property type="entry name" value="FAD-bd_PCMH_sub2"/>
</dbReference>
<dbReference type="EMBL" id="MU032346">
    <property type="protein sequence ID" value="KAF3766642.1"/>
    <property type="molecule type" value="Genomic_DNA"/>
</dbReference>
<dbReference type="Pfam" id="PF08031">
    <property type="entry name" value="BBE"/>
    <property type="match status" value="1"/>
</dbReference>
<dbReference type="PROSITE" id="PS51387">
    <property type="entry name" value="FAD_PCMH"/>
    <property type="match status" value="1"/>
</dbReference>
<dbReference type="Proteomes" id="UP000803844">
    <property type="component" value="Unassembled WGS sequence"/>
</dbReference>
<evidence type="ECO:0000259" key="4">
    <source>
        <dbReference type="PROSITE" id="PS51387"/>
    </source>
</evidence>
<sequence>MLCYLILWPVVAAALGGNQTCKCFPWDSCWPSENEWNTLNTTVTGRLIKTVPLGSPCHDPNYNESLCNDLASEWTYSPVHINSSSSVQAPIFANASCDPFTSEGSPCLFGNYVRYAVKAMGADDIAATIRFAEKHNIRLVIRNTAHDYMGRSTGAGGLAIWTHFLKDTQIKDWSDAEYTGKAIQIGAGIEGYEALDAAAAVGLVAVTGECPTVGVAGGYVQNGGHSPLATALGLAADQTLEFEVVTANGEMVTASPFSNNSDLFWALSGSGAGNYGVVVSVTLKLHADAITSGAAFVIEELGLDYAAVLDAWHTALPGILDAGNMATYYATNTSMTLYSLTGYNRTKADLAIALAPVLSSFASMNVSVQPNYTSFDSYQDYYTYYFGPLPAGHFGAAGGSLIGGRFLLRDALPDVGAAINASTLQIGGTFIGQAVNVSRFESATRAVMPQWRHAAVMSSYSLPYSFNVPFSEMKARQDRITNEIMPKIEAVTPGAGAYINEADYQQRDWQDVFFGSNYDNLLMVKRKYDPKGLFWNPIAVGSEGWEILPDGRMCKTNFETLAGSTTG</sequence>